<reference evidence="1 3" key="2">
    <citation type="journal article" date="2014" name="BMC Genomics">
        <title>An improved genome release (version Mt4.0) for the model legume Medicago truncatula.</title>
        <authorList>
            <person name="Tang H."/>
            <person name="Krishnakumar V."/>
            <person name="Bidwell S."/>
            <person name="Rosen B."/>
            <person name="Chan A."/>
            <person name="Zhou S."/>
            <person name="Gentzbittel L."/>
            <person name="Childs K.L."/>
            <person name="Yandell M."/>
            <person name="Gundlach H."/>
            <person name="Mayer K.F."/>
            <person name="Schwartz D.C."/>
            <person name="Town C.D."/>
        </authorList>
    </citation>
    <scope>GENOME REANNOTATION</scope>
    <source>
        <strain evidence="2 3">cv. Jemalong A17</strain>
    </source>
</reference>
<dbReference type="PaxDb" id="3880-AET05262"/>
<dbReference type="EnsemblPlants" id="AET05262">
    <property type="protein sequence ID" value="AET05262"/>
    <property type="gene ID" value="MTR_8g103410"/>
</dbReference>
<name>G7L894_MEDTR</name>
<sequence>MIHLVGSWRRQFFEWETNLLNNLLEDLEGFVWGHGEDRWSWKLEDDGVFTIKSLYNKLEGVCVFWGVGGSVGVGGQSIKGFEGDLICGVGDLES</sequence>
<dbReference type="AlphaFoldDB" id="G7L894"/>
<evidence type="ECO:0000313" key="3">
    <source>
        <dbReference type="Proteomes" id="UP000002051"/>
    </source>
</evidence>
<dbReference type="HOGENOM" id="CLU_2389584_0_0_1"/>
<proteinExistence type="predicted"/>
<keyword evidence="3" id="KW-1185">Reference proteome</keyword>
<evidence type="ECO:0000313" key="2">
    <source>
        <dbReference type="EnsemblPlants" id="AET05262"/>
    </source>
</evidence>
<dbReference type="EMBL" id="CM001224">
    <property type="protein sequence ID" value="AET05262.1"/>
    <property type="molecule type" value="Genomic_DNA"/>
</dbReference>
<reference evidence="1 3" key="1">
    <citation type="journal article" date="2011" name="Nature">
        <title>The Medicago genome provides insight into the evolution of rhizobial symbioses.</title>
        <authorList>
            <person name="Young N.D."/>
            <person name="Debelle F."/>
            <person name="Oldroyd G.E."/>
            <person name="Geurts R."/>
            <person name="Cannon S.B."/>
            <person name="Udvardi M.K."/>
            <person name="Benedito V.A."/>
            <person name="Mayer K.F."/>
            <person name="Gouzy J."/>
            <person name="Schoof H."/>
            <person name="Van de Peer Y."/>
            <person name="Proost S."/>
            <person name="Cook D.R."/>
            <person name="Meyers B.C."/>
            <person name="Spannagl M."/>
            <person name="Cheung F."/>
            <person name="De Mita S."/>
            <person name="Krishnakumar V."/>
            <person name="Gundlach H."/>
            <person name="Zhou S."/>
            <person name="Mudge J."/>
            <person name="Bharti A.K."/>
            <person name="Murray J.D."/>
            <person name="Naoumkina M.A."/>
            <person name="Rosen B."/>
            <person name="Silverstein K.A."/>
            <person name="Tang H."/>
            <person name="Rombauts S."/>
            <person name="Zhao P.X."/>
            <person name="Zhou P."/>
            <person name="Barbe V."/>
            <person name="Bardou P."/>
            <person name="Bechner M."/>
            <person name="Bellec A."/>
            <person name="Berger A."/>
            <person name="Berges H."/>
            <person name="Bidwell S."/>
            <person name="Bisseling T."/>
            <person name="Choisne N."/>
            <person name="Couloux A."/>
            <person name="Denny R."/>
            <person name="Deshpande S."/>
            <person name="Dai X."/>
            <person name="Doyle J.J."/>
            <person name="Dudez A.M."/>
            <person name="Farmer A.D."/>
            <person name="Fouteau S."/>
            <person name="Franken C."/>
            <person name="Gibelin C."/>
            <person name="Gish J."/>
            <person name="Goldstein S."/>
            <person name="Gonzalez A.J."/>
            <person name="Green P.J."/>
            <person name="Hallab A."/>
            <person name="Hartog M."/>
            <person name="Hua A."/>
            <person name="Humphray S.J."/>
            <person name="Jeong D.H."/>
            <person name="Jing Y."/>
            <person name="Jocker A."/>
            <person name="Kenton S.M."/>
            <person name="Kim D.J."/>
            <person name="Klee K."/>
            <person name="Lai H."/>
            <person name="Lang C."/>
            <person name="Lin S."/>
            <person name="Macmil S.L."/>
            <person name="Magdelenat G."/>
            <person name="Matthews L."/>
            <person name="McCorrison J."/>
            <person name="Monaghan E.L."/>
            <person name="Mun J.H."/>
            <person name="Najar F.Z."/>
            <person name="Nicholson C."/>
            <person name="Noirot C."/>
            <person name="O'Bleness M."/>
            <person name="Paule C.R."/>
            <person name="Poulain J."/>
            <person name="Prion F."/>
            <person name="Qin B."/>
            <person name="Qu C."/>
            <person name="Retzel E.F."/>
            <person name="Riddle C."/>
            <person name="Sallet E."/>
            <person name="Samain S."/>
            <person name="Samson N."/>
            <person name="Sanders I."/>
            <person name="Saurat O."/>
            <person name="Scarpelli C."/>
            <person name="Schiex T."/>
            <person name="Segurens B."/>
            <person name="Severin A.J."/>
            <person name="Sherrier D.J."/>
            <person name="Shi R."/>
            <person name="Sims S."/>
            <person name="Singer S.R."/>
            <person name="Sinharoy S."/>
            <person name="Sterck L."/>
            <person name="Viollet A."/>
            <person name="Wang B.B."/>
            <person name="Wang K."/>
            <person name="Wang M."/>
            <person name="Wang X."/>
            <person name="Warfsmann J."/>
            <person name="Weissenbach J."/>
            <person name="White D.D."/>
            <person name="White J.D."/>
            <person name="Wiley G.B."/>
            <person name="Wincker P."/>
            <person name="Xing Y."/>
            <person name="Yang L."/>
            <person name="Yao Z."/>
            <person name="Ying F."/>
            <person name="Zhai J."/>
            <person name="Zhou L."/>
            <person name="Zuber A."/>
            <person name="Denarie J."/>
            <person name="Dixon R.A."/>
            <person name="May G.D."/>
            <person name="Schwartz D.C."/>
            <person name="Rogers J."/>
            <person name="Quetier F."/>
            <person name="Town C.D."/>
            <person name="Roe B.A."/>
        </authorList>
    </citation>
    <scope>NUCLEOTIDE SEQUENCE [LARGE SCALE GENOMIC DNA]</scope>
    <source>
        <strain evidence="1">A17</strain>
        <strain evidence="2 3">cv. Jemalong A17</strain>
    </source>
</reference>
<evidence type="ECO:0000313" key="1">
    <source>
        <dbReference type="EMBL" id="AET05262.1"/>
    </source>
</evidence>
<gene>
    <name evidence="1" type="ordered locus">MTR_8g103410</name>
</gene>
<protein>
    <submittedName>
        <fullName evidence="1 2">Uncharacterized protein</fullName>
    </submittedName>
</protein>
<accession>G7L894</accession>
<dbReference type="Proteomes" id="UP000002051">
    <property type="component" value="Chromosome 8"/>
</dbReference>
<reference evidence="2" key="3">
    <citation type="submission" date="2015-04" db="UniProtKB">
        <authorList>
            <consortium name="EnsemblPlants"/>
        </authorList>
    </citation>
    <scope>IDENTIFICATION</scope>
    <source>
        <strain evidence="2">cv. Jemalong A17</strain>
    </source>
</reference>
<organism evidence="1 3">
    <name type="scientific">Medicago truncatula</name>
    <name type="common">Barrel medic</name>
    <name type="synonym">Medicago tribuloides</name>
    <dbReference type="NCBI Taxonomy" id="3880"/>
    <lineage>
        <taxon>Eukaryota</taxon>
        <taxon>Viridiplantae</taxon>
        <taxon>Streptophyta</taxon>
        <taxon>Embryophyta</taxon>
        <taxon>Tracheophyta</taxon>
        <taxon>Spermatophyta</taxon>
        <taxon>Magnoliopsida</taxon>
        <taxon>eudicotyledons</taxon>
        <taxon>Gunneridae</taxon>
        <taxon>Pentapetalae</taxon>
        <taxon>rosids</taxon>
        <taxon>fabids</taxon>
        <taxon>Fabales</taxon>
        <taxon>Fabaceae</taxon>
        <taxon>Papilionoideae</taxon>
        <taxon>50 kb inversion clade</taxon>
        <taxon>NPAAA clade</taxon>
        <taxon>Hologalegina</taxon>
        <taxon>IRL clade</taxon>
        <taxon>Trifolieae</taxon>
        <taxon>Medicago</taxon>
    </lineage>
</organism>